<dbReference type="AlphaFoldDB" id="A0A1I7ZLY9"/>
<dbReference type="InterPro" id="IPR036444">
    <property type="entry name" value="PLipase_A2_dom_sf"/>
</dbReference>
<sequence length="118" mass="13771">MLSNFVRPRKSATRHTILVFIRDAPTKTATFAWFYLQCHCRLTKVNIKVIFILKVMLILAWMPLGISHISREKRWVPFAKAVAKCSTHKFFDKIMMVKYGCFCGTLHNYGTPSNKMDR</sequence>
<dbReference type="GO" id="GO:0004623">
    <property type="term" value="F:phospholipase A2 activity"/>
    <property type="evidence" value="ECO:0007669"/>
    <property type="project" value="InterPro"/>
</dbReference>
<dbReference type="GO" id="GO:0050482">
    <property type="term" value="P:arachidonate secretion"/>
    <property type="evidence" value="ECO:0007669"/>
    <property type="project" value="InterPro"/>
</dbReference>
<protein>
    <submittedName>
        <fullName evidence="3">Phospholipase A(2)</fullName>
    </submittedName>
</protein>
<proteinExistence type="predicted"/>
<evidence type="ECO:0000313" key="2">
    <source>
        <dbReference type="Proteomes" id="UP000095287"/>
    </source>
</evidence>
<organism evidence="2 3">
    <name type="scientific">Steinernema glaseri</name>
    <dbReference type="NCBI Taxonomy" id="37863"/>
    <lineage>
        <taxon>Eukaryota</taxon>
        <taxon>Metazoa</taxon>
        <taxon>Ecdysozoa</taxon>
        <taxon>Nematoda</taxon>
        <taxon>Chromadorea</taxon>
        <taxon>Rhabditida</taxon>
        <taxon>Tylenchina</taxon>
        <taxon>Panagrolaimomorpha</taxon>
        <taxon>Strongyloidoidea</taxon>
        <taxon>Steinernematidae</taxon>
        <taxon>Steinernema</taxon>
    </lineage>
</organism>
<accession>A0A1I7ZLY9</accession>
<dbReference type="GO" id="GO:0006644">
    <property type="term" value="P:phospholipid metabolic process"/>
    <property type="evidence" value="ECO:0007669"/>
    <property type="project" value="InterPro"/>
</dbReference>
<keyword evidence="2" id="KW-1185">Reference proteome</keyword>
<evidence type="ECO:0000313" key="3">
    <source>
        <dbReference type="WBParaSite" id="L893_g27623.t1"/>
    </source>
</evidence>
<dbReference type="Proteomes" id="UP000095287">
    <property type="component" value="Unplaced"/>
</dbReference>
<keyword evidence="1" id="KW-0812">Transmembrane</keyword>
<reference evidence="3" key="1">
    <citation type="submission" date="2016-11" db="UniProtKB">
        <authorList>
            <consortium name="WormBaseParasite"/>
        </authorList>
    </citation>
    <scope>IDENTIFICATION</scope>
</reference>
<name>A0A1I7ZLY9_9BILA</name>
<keyword evidence="1" id="KW-1133">Transmembrane helix</keyword>
<evidence type="ECO:0000256" key="1">
    <source>
        <dbReference type="SAM" id="Phobius"/>
    </source>
</evidence>
<keyword evidence="1" id="KW-0472">Membrane</keyword>
<feature type="transmembrane region" description="Helical" evidence="1">
    <location>
        <begin position="45"/>
        <end position="64"/>
    </location>
</feature>
<dbReference type="WBParaSite" id="L893_g27623.t1">
    <property type="protein sequence ID" value="L893_g27623.t1"/>
    <property type="gene ID" value="L893_g27623"/>
</dbReference>
<dbReference type="SUPFAM" id="SSF48619">
    <property type="entry name" value="Phospholipase A2, PLA2"/>
    <property type="match status" value="1"/>
</dbReference>